<dbReference type="SUPFAM" id="SSF48371">
    <property type="entry name" value="ARM repeat"/>
    <property type="match status" value="1"/>
</dbReference>
<evidence type="ECO:0000313" key="2">
    <source>
        <dbReference type="Proteomes" id="UP000321570"/>
    </source>
</evidence>
<dbReference type="Gene3D" id="1.25.10.10">
    <property type="entry name" value="Leucine-rich Repeat Variant"/>
    <property type="match status" value="1"/>
</dbReference>
<dbReference type="PANTHER" id="PTHR16023:SF0">
    <property type="entry name" value="PROTEIN VAC14 HOMOLOG"/>
    <property type="match status" value="1"/>
</dbReference>
<dbReference type="InterPro" id="IPR026825">
    <property type="entry name" value="Vac14"/>
</dbReference>
<proteinExistence type="predicted"/>
<dbReference type="InterPro" id="IPR011989">
    <property type="entry name" value="ARM-like"/>
</dbReference>
<protein>
    <submittedName>
        <fullName evidence="1">Uncharacterized protein</fullName>
    </submittedName>
</protein>
<accession>A0A564Z7Y4</accession>
<dbReference type="GO" id="GO:0010008">
    <property type="term" value="C:endosome membrane"/>
    <property type="evidence" value="ECO:0007669"/>
    <property type="project" value="TreeGrafter"/>
</dbReference>
<reference evidence="1 2" key="1">
    <citation type="submission" date="2019-07" db="EMBL/GenBank/DDBJ databases">
        <authorList>
            <person name="Jastrzebski P J."/>
            <person name="Paukszto L."/>
            <person name="Jastrzebski P J."/>
        </authorList>
    </citation>
    <scope>NUCLEOTIDE SEQUENCE [LARGE SCALE GENOMIC DNA]</scope>
    <source>
        <strain evidence="1 2">WMS-il1</strain>
    </source>
</reference>
<dbReference type="GO" id="GO:0070772">
    <property type="term" value="C:PAS complex"/>
    <property type="evidence" value="ECO:0007669"/>
    <property type="project" value="InterPro"/>
</dbReference>
<sequence length="166" mass="18632">LSPIDDKSIEVVLNSLGSNLPPERLRQTTSLQWIRFFLTISTTKNLQLLPLVSQILSAVLPCLDDRDEIDDRTALKWALDINEELIKFVCNLRNADQESGINLGDFDCAAILTIIYIAFEHPSILTRLAALRWVEVLLAVNPEAVFENSSDLMPFLLKLLSDPAVE</sequence>
<gene>
    <name evidence="1" type="ORF">WMSIL1_LOCUS13413</name>
</gene>
<dbReference type="PANTHER" id="PTHR16023">
    <property type="entry name" value="TAX1 BINDING PROTEIN-RELATED"/>
    <property type="match status" value="1"/>
</dbReference>
<organism evidence="1 2">
    <name type="scientific">Hymenolepis diminuta</name>
    <name type="common">Rat tapeworm</name>
    <dbReference type="NCBI Taxonomy" id="6216"/>
    <lineage>
        <taxon>Eukaryota</taxon>
        <taxon>Metazoa</taxon>
        <taxon>Spiralia</taxon>
        <taxon>Lophotrochozoa</taxon>
        <taxon>Platyhelminthes</taxon>
        <taxon>Cestoda</taxon>
        <taxon>Eucestoda</taxon>
        <taxon>Cyclophyllidea</taxon>
        <taxon>Hymenolepididae</taxon>
        <taxon>Hymenolepis</taxon>
    </lineage>
</organism>
<feature type="non-terminal residue" evidence="1">
    <location>
        <position position="166"/>
    </location>
</feature>
<keyword evidence="2" id="KW-1185">Reference proteome</keyword>
<name>A0A564Z7Y4_HYMDI</name>
<dbReference type="InterPro" id="IPR016024">
    <property type="entry name" value="ARM-type_fold"/>
</dbReference>
<evidence type="ECO:0000313" key="1">
    <source>
        <dbReference type="EMBL" id="VUZ55627.1"/>
    </source>
</evidence>
<dbReference type="GO" id="GO:0006661">
    <property type="term" value="P:phosphatidylinositol biosynthetic process"/>
    <property type="evidence" value="ECO:0007669"/>
    <property type="project" value="InterPro"/>
</dbReference>
<dbReference type="AlphaFoldDB" id="A0A564Z7Y4"/>
<dbReference type="Proteomes" id="UP000321570">
    <property type="component" value="Unassembled WGS sequence"/>
</dbReference>
<dbReference type="EMBL" id="CABIJS010000696">
    <property type="protein sequence ID" value="VUZ55627.1"/>
    <property type="molecule type" value="Genomic_DNA"/>
</dbReference>
<feature type="non-terminal residue" evidence="1">
    <location>
        <position position="1"/>
    </location>
</feature>